<comment type="caution">
    <text evidence="3">The sequence shown here is derived from an EMBL/GenBank/DDBJ whole genome shotgun (WGS) entry which is preliminary data.</text>
</comment>
<accession>A0A9X2E9Q3</accession>
<evidence type="ECO:0000256" key="1">
    <source>
        <dbReference type="SAM" id="MobiDB-lite"/>
    </source>
</evidence>
<feature type="transmembrane region" description="Helical" evidence="2">
    <location>
        <begin position="207"/>
        <end position="226"/>
    </location>
</feature>
<feature type="transmembrane region" description="Helical" evidence="2">
    <location>
        <begin position="89"/>
        <end position="108"/>
    </location>
</feature>
<protein>
    <recommendedName>
        <fullName evidence="5">TrbL/VirB6 plasmid conjugal transfer protein</fullName>
    </recommendedName>
</protein>
<organism evidence="3 4">
    <name type="scientific">Nocardia pulmonis</name>
    <dbReference type="NCBI Taxonomy" id="2951408"/>
    <lineage>
        <taxon>Bacteria</taxon>
        <taxon>Bacillati</taxon>
        <taxon>Actinomycetota</taxon>
        <taxon>Actinomycetes</taxon>
        <taxon>Mycobacteriales</taxon>
        <taxon>Nocardiaceae</taxon>
        <taxon>Nocardia</taxon>
    </lineage>
</organism>
<feature type="transmembrane region" description="Helical" evidence="2">
    <location>
        <begin position="238"/>
        <end position="261"/>
    </location>
</feature>
<dbReference type="RefSeq" id="WP_251911977.1">
    <property type="nucleotide sequence ID" value="NZ_JAMRXG010000005.1"/>
</dbReference>
<keyword evidence="2" id="KW-0472">Membrane</keyword>
<sequence>MNTAPSQIPDILCNLPYGAQQVCELGGTAVKKAADSAIDNLVDTLLDGLGTLLRFVLTWWIDLPSPQLEAQTGEPGPVLVTIRDYTSGLQMLLMTAGILVAATRLALAKRGGLAGEAQESFLMFGRAVLASMMFAAVVTVGTRAGDAFSDWVIFDASRGDTNTAAGRIAEFDLRVLPGLGTGVLLIIGLLGIVSMLVQLVMLVVRQALLVVVVAALPIAAAASGTGPGSQAYKKMLSWALAFVLWKPVGALIYAIAFAAVGAKQDAQQQDPQLVLLGLILLIMVAAVLPALMRLVAPAVATLGGGSGAAAALAGGALGLALGSAGSGADRSEARKMSEGEGSAGGGGPQSGPPPGPRSGGGGPGRPVDSGGGANGAAPTTGGKSATGSGSRGSAIGPGGATAAGTASTRGGAAAAAGPAGAAVAGAQLASSAAQRLGNAIGGETNDAASGTGWDPNAPGPREVRR</sequence>
<evidence type="ECO:0000313" key="4">
    <source>
        <dbReference type="Proteomes" id="UP001139157"/>
    </source>
</evidence>
<feature type="compositionally biased region" description="Gly residues" evidence="1">
    <location>
        <begin position="357"/>
        <end position="374"/>
    </location>
</feature>
<keyword evidence="4" id="KW-1185">Reference proteome</keyword>
<feature type="transmembrane region" description="Helical" evidence="2">
    <location>
        <begin position="120"/>
        <end position="141"/>
    </location>
</feature>
<feature type="transmembrane region" description="Helical" evidence="2">
    <location>
        <begin position="308"/>
        <end position="328"/>
    </location>
</feature>
<proteinExistence type="predicted"/>
<feature type="compositionally biased region" description="Low complexity" evidence="1">
    <location>
        <begin position="402"/>
        <end position="437"/>
    </location>
</feature>
<dbReference type="Proteomes" id="UP001139157">
    <property type="component" value="Unassembled WGS sequence"/>
</dbReference>
<gene>
    <name evidence="3" type="ORF">NDR86_13150</name>
</gene>
<evidence type="ECO:0000256" key="2">
    <source>
        <dbReference type="SAM" id="Phobius"/>
    </source>
</evidence>
<evidence type="ECO:0008006" key="5">
    <source>
        <dbReference type="Google" id="ProtNLM"/>
    </source>
</evidence>
<reference evidence="3" key="1">
    <citation type="submission" date="2022-06" db="EMBL/GenBank/DDBJ databases">
        <title>Novel species in genus nocardia.</title>
        <authorList>
            <person name="Li F."/>
        </authorList>
    </citation>
    <scope>NUCLEOTIDE SEQUENCE</scope>
    <source>
        <strain evidence="3">CDC141</strain>
    </source>
</reference>
<keyword evidence="2" id="KW-0812">Transmembrane</keyword>
<keyword evidence="2" id="KW-1133">Transmembrane helix</keyword>
<evidence type="ECO:0000313" key="3">
    <source>
        <dbReference type="EMBL" id="MCM6774421.1"/>
    </source>
</evidence>
<feature type="compositionally biased region" description="Low complexity" evidence="1">
    <location>
        <begin position="375"/>
        <end position="394"/>
    </location>
</feature>
<feature type="transmembrane region" description="Helical" evidence="2">
    <location>
        <begin position="179"/>
        <end position="200"/>
    </location>
</feature>
<name>A0A9X2E9Q3_9NOCA</name>
<feature type="compositionally biased region" description="Basic and acidic residues" evidence="1">
    <location>
        <begin position="329"/>
        <end position="338"/>
    </location>
</feature>
<feature type="region of interest" description="Disordered" evidence="1">
    <location>
        <begin position="328"/>
        <end position="465"/>
    </location>
</feature>
<dbReference type="AlphaFoldDB" id="A0A9X2E9Q3"/>
<dbReference type="EMBL" id="JAMRXG010000005">
    <property type="protein sequence ID" value="MCM6774421.1"/>
    <property type="molecule type" value="Genomic_DNA"/>
</dbReference>
<dbReference type="InterPro" id="IPR045782">
    <property type="entry name" value="TrbL_3"/>
</dbReference>
<dbReference type="Pfam" id="PF19590">
    <property type="entry name" value="TrbL_3"/>
    <property type="match status" value="1"/>
</dbReference>
<feature type="transmembrane region" description="Helical" evidence="2">
    <location>
        <begin position="273"/>
        <end position="296"/>
    </location>
</feature>